<feature type="binding site" evidence="3">
    <location>
        <position position="90"/>
    </location>
    <ligand>
        <name>Mg(2+)</name>
        <dbReference type="ChEBI" id="CHEBI:18420"/>
        <label>2</label>
    </ligand>
</feature>
<dbReference type="PANTHER" id="PTHR20854:SF4">
    <property type="entry name" value="INOSITOL-1-MONOPHOSPHATASE-RELATED"/>
    <property type="match status" value="1"/>
</dbReference>
<dbReference type="GO" id="GO:0046872">
    <property type="term" value="F:metal ion binding"/>
    <property type="evidence" value="ECO:0007669"/>
    <property type="project" value="UniProtKB-KW"/>
</dbReference>
<proteinExistence type="inferred from homology"/>
<gene>
    <name evidence="5" type="ORF">SAMN05443637_110131</name>
</gene>
<name>A0A1M6UK82_PSETH</name>
<dbReference type="EC" id="3.1.3.25" evidence="4"/>
<dbReference type="PANTHER" id="PTHR20854">
    <property type="entry name" value="INOSITOL MONOPHOSPHATASE"/>
    <property type="match status" value="1"/>
</dbReference>
<reference evidence="5 6" key="1">
    <citation type="submission" date="2016-11" db="EMBL/GenBank/DDBJ databases">
        <authorList>
            <person name="Jaros S."/>
            <person name="Januszkiewicz K."/>
            <person name="Wedrychowicz H."/>
        </authorList>
    </citation>
    <scope>NUCLEOTIDE SEQUENCE [LARGE SCALE GENOMIC DNA]</scope>
    <source>
        <strain evidence="5 6">DSM 43832</strain>
    </source>
</reference>
<dbReference type="Gene3D" id="3.30.540.10">
    <property type="entry name" value="Fructose-1,6-Bisphosphatase, subunit A, domain 1"/>
    <property type="match status" value="1"/>
</dbReference>
<comment type="cofactor">
    <cofactor evidence="2 3 4">
        <name>Mg(2+)</name>
        <dbReference type="ChEBI" id="CHEBI:18420"/>
    </cofactor>
</comment>
<feature type="binding site" evidence="3">
    <location>
        <position position="87"/>
    </location>
    <ligand>
        <name>Mg(2+)</name>
        <dbReference type="ChEBI" id="CHEBI:18420"/>
        <label>1</label>
        <note>catalytic</note>
    </ligand>
</feature>
<organism evidence="5 6">
    <name type="scientific">Pseudonocardia thermophila</name>
    <dbReference type="NCBI Taxonomy" id="1848"/>
    <lineage>
        <taxon>Bacteria</taxon>
        <taxon>Bacillati</taxon>
        <taxon>Actinomycetota</taxon>
        <taxon>Actinomycetes</taxon>
        <taxon>Pseudonocardiales</taxon>
        <taxon>Pseudonocardiaceae</taxon>
        <taxon>Pseudonocardia</taxon>
    </lineage>
</organism>
<accession>A0A1M6UK82</accession>
<dbReference type="InterPro" id="IPR000760">
    <property type="entry name" value="Inositol_monophosphatase-like"/>
</dbReference>
<dbReference type="SUPFAM" id="SSF56655">
    <property type="entry name" value="Carbohydrate phosphatase"/>
    <property type="match status" value="1"/>
</dbReference>
<evidence type="ECO:0000256" key="3">
    <source>
        <dbReference type="PIRSR" id="PIRSR600760-2"/>
    </source>
</evidence>
<comment type="catalytic activity">
    <reaction evidence="1 4">
        <text>a myo-inositol phosphate + H2O = myo-inositol + phosphate</text>
        <dbReference type="Rhea" id="RHEA:24056"/>
        <dbReference type="ChEBI" id="CHEBI:15377"/>
        <dbReference type="ChEBI" id="CHEBI:17268"/>
        <dbReference type="ChEBI" id="CHEBI:43474"/>
        <dbReference type="ChEBI" id="CHEBI:84139"/>
        <dbReference type="EC" id="3.1.3.25"/>
    </reaction>
</comment>
<keyword evidence="3 4" id="KW-0479">Metal-binding</keyword>
<evidence type="ECO:0000256" key="2">
    <source>
        <dbReference type="ARBA" id="ARBA00001946"/>
    </source>
</evidence>
<feature type="binding site" evidence="3">
    <location>
        <position position="71"/>
    </location>
    <ligand>
        <name>Mg(2+)</name>
        <dbReference type="ChEBI" id="CHEBI:18420"/>
        <label>1</label>
        <note>catalytic</note>
    </ligand>
</feature>
<dbReference type="Proteomes" id="UP000184363">
    <property type="component" value="Unassembled WGS sequence"/>
</dbReference>
<feature type="binding site" evidence="3">
    <location>
        <position position="89"/>
    </location>
    <ligand>
        <name>Mg(2+)</name>
        <dbReference type="ChEBI" id="CHEBI:18420"/>
        <label>1</label>
        <note>catalytic</note>
    </ligand>
</feature>
<dbReference type="GO" id="GO:0008934">
    <property type="term" value="F:inositol monophosphate 1-phosphatase activity"/>
    <property type="evidence" value="ECO:0007669"/>
    <property type="project" value="InterPro"/>
</dbReference>
<evidence type="ECO:0000313" key="6">
    <source>
        <dbReference type="Proteomes" id="UP000184363"/>
    </source>
</evidence>
<dbReference type="GO" id="GO:0006020">
    <property type="term" value="P:inositol metabolic process"/>
    <property type="evidence" value="ECO:0007669"/>
    <property type="project" value="TreeGrafter"/>
</dbReference>
<dbReference type="OrthoDB" id="9772456at2"/>
<dbReference type="Pfam" id="PF00459">
    <property type="entry name" value="Inositol_P"/>
    <property type="match status" value="1"/>
</dbReference>
<dbReference type="AlphaFoldDB" id="A0A1M6UK82"/>
<evidence type="ECO:0000313" key="5">
    <source>
        <dbReference type="EMBL" id="SHK69576.1"/>
    </source>
</evidence>
<dbReference type="InterPro" id="IPR033942">
    <property type="entry name" value="IMPase"/>
</dbReference>
<evidence type="ECO:0000256" key="4">
    <source>
        <dbReference type="RuleBase" id="RU364068"/>
    </source>
</evidence>
<evidence type="ECO:0000256" key="1">
    <source>
        <dbReference type="ARBA" id="ARBA00001033"/>
    </source>
</evidence>
<dbReference type="GO" id="GO:0007165">
    <property type="term" value="P:signal transduction"/>
    <property type="evidence" value="ECO:0007669"/>
    <property type="project" value="TreeGrafter"/>
</dbReference>
<dbReference type="EMBL" id="FRAP01000010">
    <property type="protein sequence ID" value="SHK69576.1"/>
    <property type="molecule type" value="Genomic_DNA"/>
</dbReference>
<dbReference type="CDD" id="cd01639">
    <property type="entry name" value="IMPase"/>
    <property type="match status" value="1"/>
</dbReference>
<sequence length="268" mass="27627">MRCGLIDDALAVCAAAARAGGCVLAGTDRAELDVTLKDAAVDLTTSADRASQAAVVAELRTAFPDHVVVGEEGTVAGTDDRHVWYVDGLDGTSNYAHGIPWYAVSVALRCQEHGGDEVVVGAVCDPVHDQLFCAARGLGATMNGEPLPGSATAPLRSVVVATQIQSADPARIHRYAGTVERLLNAARSVRSPGAPALIMAHIAAGHFGAYVEREMAPWDISAGQLLIEEAGGRVTDLSGRRITSADVTDVAASNGAVHDELLAVLAGT</sequence>
<dbReference type="Gene3D" id="3.40.190.80">
    <property type="match status" value="1"/>
</dbReference>
<feature type="binding site" evidence="3">
    <location>
        <position position="219"/>
    </location>
    <ligand>
        <name>Mg(2+)</name>
        <dbReference type="ChEBI" id="CHEBI:18420"/>
        <label>1</label>
        <note>catalytic</note>
    </ligand>
</feature>
<keyword evidence="3 4" id="KW-0460">Magnesium</keyword>
<keyword evidence="4" id="KW-0378">Hydrolase</keyword>
<dbReference type="PRINTS" id="PR00377">
    <property type="entry name" value="IMPHPHTASES"/>
</dbReference>
<dbReference type="RefSeq" id="WP_073457627.1">
    <property type="nucleotide sequence ID" value="NZ_FRAP01000010.1"/>
</dbReference>
<keyword evidence="6" id="KW-1185">Reference proteome</keyword>
<dbReference type="STRING" id="1848.SAMN05443637_110131"/>
<comment type="similarity">
    <text evidence="4">Belongs to the inositol monophosphatase superfamily.</text>
</comment>
<protein>
    <recommendedName>
        <fullName evidence="4">Inositol-1-monophosphatase</fullName>
        <ecNumber evidence="4">3.1.3.25</ecNumber>
    </recommendedName>
</protein>